<dbReference type="PANTHER" id="PTHR43353">
    <property type="entry name" value="SUCCINATE-SEMIALDEHYDE DEHYDROGENASE, MITOCHONDRIAL"/>
    <property type="match status" value="1"/>
</dbReference>
<dbReference type="PANTHER" id="PTHR43353:SF5">
    <property type="entry name" value="SUCCINATE-SEMIALDEHYDE DEHYDROGENASE, MITOCHONDRIAL"/>
    <property type="match status" value="1"/>
</dbReference>
<dbReference type="Gene3D" id="3.40.605.10">
    <property type="entry name" value="Aldehyde Dehydrogenase, Chain A, domain 1"/>
    <property type="match status" value="1"/>
</dbReference>
<dbReference type="PIRSF" id="PIRSF036492">
    <property type="entry name" value="ALDH"/>
    <property type="match status" value="1"/>
</dbReference>
<feature type="active site" evidence="4">
    <location>
        <position position="277"/>
    </location>
</feature>
<evidence type="ECO:0000256" key="2">
    <source>
        <dbReference type="ARBA" id="ARBA00023002"/>
    </source>
</evidence>
<dbReference type="InterPro" id="IPR016161">
    <property type="entry name" value="Ald_DH/histidinol_DH"/>
</dbReference>
<evidence type="ECO:0000256" key="6">
    <source>
        <dbReference type="RuleBase" id="RU003345"/>
    </source>
</evidence>
<evidence type="ECO:0000259" key="7">
    <source>
        <dbReference type="Pfam" id="PF00171"/>
    </source>
</evidence>
<keyword evidence="9" id="KW-1185">Reference proteome</keyword>
<dbReference type="PROSITE" id="PS00687">
    <property type="entry name" value="ALDEHYDE_DEHYDR_GLU"/>
    <property type="match status" value="1"/>
</dbReference>
<evidence type="ECO:0000256" key="1">
    <source>
        <dbReference type="ARBA" id="ARBA00009986"/>
    </source>
</evidence>
<dbReference type="FunFam" id="3.40.309.10:FF:000004">
    <property type="entry name" value="Succinate-semialdehyde dehydrogenase I"/>
    <property type="match status" value="1"/>
</dbReference>
<evidence type="ECO:0000256" key="3">
    <source>
        <dbReference type="PIRNR" id="PIRNR036492"/>
    </source>
</evidence>
<dbReference type="GO" id="GO:0009450">
    <property type="term" value="P:gamma-aminobutyric acid catabolic process"/>
    <property type="evidence" value="ECO:0007669"/>
    <property type="project" value="TreeGrafter"/>
</dbReference>
<dbReference type="InterPro" id="IPR029510">
    <property type="entry name" value="Ald_DH_CS_GLU"/>
</dbReference>
<feature type="domain" description="Aldehyde dehydrogenase" evidence="7">
    <location>
        <begin position="12"/>
        <end position="465"/>
    </location>
</feature>
<dbReference type="EMBL" id="CP144914">
    <property type="protein sequence ID" value="WWD81692.1"/>
    <property type="molecule type" value="Genomic_DNA"/>
</dbReference>
<dbReference type="RefSeq" id="WP_147803807.1">
    <property type="nucleotide sequence ID" value="NZ_CP144914.1"/>
</dbReference>
<organism evidence="8 9">
    <name type="scientific">Alkalicoccus halolimnae</name>
    <dbReference type="NCBI Taxonomy" id="1667239"/>
    <lineage>
        <taxon>Bacteria</taxon>
        <taxon>Bacillati</taxon>
        <taxon>Bacillota</taxon>
        <taxon>Bacilli</taxon>
        <taxon>Bacillales</taxon>
        <taxon>Bacillaceae</taxon>
        <taxon>Alkalicoccus</taxon>
    </lineage>
</organism>
<dbReference type="OrthoDB" id="9762913at2"/>
<dbReference type="Proteomes" id="UP000321816">
    <property type="component" value="Chromosome"/>
</dbReference>
<dbReference type="AlphaFoldDB" id="A0A5C7F8D2"/>
<dbReference type="GO" id="GO:0004777">
    <property type="term" value="F:succinate-semialdehyde dehydrogenase (NAD+) activity"/>
    <property type="evidence" value="ECO:0007669"/>
    <property type="project" value="TreeGrafter"/>
</dbReference>
<feature type="active site" evidence="4 5">
    <location>
        <position position="243"/>
    </location>
</feature>
<keyword evidence="2 3" id="KW-0560">Oxidoreductase</keyword>
<dbReference type="Pfam" id="PF00171">
    <property type="entry name" value="Aldedh"/>
    <property type="match status" value="1"/>
</dbReference>
<dbReference type="FunFam" id="3.40.605.10:FF:000026">
    <property type="entry name" value="Aldehyde dehydrogenase, putative"/>
    <property type="match status" value="1"/>
</dbReference>
<dbReference type="Gene3D" id="3.40.309.10">
    <property type="entry name" value="Aldehyde Dehydrogenase, Chain A, domain 2"/>
    <property type="match status" value="1"/>
</dbReference>
<dbReference type="SUPFAM" id="SSF53720">
    <property type="entry name" value="ALDH-like"/>
    <property type="match status" value="1"/>
</dbReference>
<sequence length="470" mass="50771">MQLTINDKAYTSSKTINVLNPLTQEVVAEVPFGGREEAEAAVKAASEAYVPWSRKTADARADLMMKWHDNLLEEEDKIAEVMTKEQGKPFKEAKGEVRYAASFIRWYAEEARRIKGETIPASSADKKIVIQPQPIGVVAAITPWNFPAAMITRKAAPALAAGCTIVIKPAEQTPLTAWLLKEAADKAGIPSGVIEVVVGEPAVIGETWMKSPLVKKVTFTGSTPVGKLLMSQAAETVKKVSLELGGNAPFIVFKDANLEKAVQGVIQSKFRNAGQTCVCTNRVYVQEEIMEAFTQKLKEKVEGLLVGDGFEENTDIGPLINEEALVKTEKHIEQALKEGASLVTGGARLTEGSPLFKPTVLSGVTDNMSCMQQETFAPLAPIAAFKNEEEVITRANQSPFGLAAYIFTESLSTAWRTAEALEYGIVGINDGLPSAAQAPFGGMKESGIGREGGTEGLYEFLETKYMSFSI</sequence>
<dbReference type="KEGG" id="ahal:FTX54_015090"/>
<evidence type="ECO:0000256" key="4">
    <source>
        <dbReference type="PIRSR" id="PIRSR036492-1"/>
    </source>
</evidence>
<evidence type="ECO:0000313" key="8">
    <source>
        <dbReference type="EMBL" id="WWD81692.1"/>
    </source>
</evidence>
<accession>A0A5C7F8D2</accession>
<evidence type="ECO:0000313" key="9">
    <source>
        <dbReference type="Proteomes" id="UP000321816"/>
    </source>
</evidence>
<dbReference type="FunFam" id="3.40.605.10:FF:000005">
    <property type="entry name" value="Succinate-semialdehyde dehydrogenase I"/>
    <property type="match status" value="1"/>
</dbReference>
<dbReference type="InterPro" id="IPR015590">
    <property type="entry name" value="Aldehyde_DH_dom"/>
</dbReference>
<dbReference type="InterPro" id="IPR016162">
    <property type="entry name" value="Ald_DH_N"/>
</dbReference>
<dbReference type="PROSITE" id="PS00070">
    <property type="entry name" value="ALDEHYDE_DEHYDR_CYS"/>
    <property type="match status" value="1"/>
</dbReference>
<name>A0A5C7F8D2_9BACI</name>
<dbReference type="CDD" id="cd07103">
    <property type="entry name" value="ALDH_F5_SSADH_GabD"/>
    <property type="match status" value="1"/>
</dbReference>
<dbReference type="GO" id="GO:0006081">
    <property type="term" value="P:aldehyde metabolic process"/>
    <property type="evidence" value="ECO:0007669"/>
    <property type="project" value="InterPro"/>
</dbReference>
<evidence type="ECO:0000256" key="5">
    <source>
        <dbReference type="PROSITE-ProRule" id="PRU10007"/>
    </source>
</evidence>
<proteinExistence type="inferred from homology"/>
<gene>
    <name evidence="8" type="ORF">FTX54_015090</name>
</gene>
<protein>
    <recommendedName>
        <fullName evidence="3">Aldehyde dehydrogenase</fullName>
    </recommendedName>
</protein>
<dbReference type="InterPro" id="IPR016160">
    <property type="entry name" value="Ald_DH_CS_CYS"/>
</dbReference>
<dbReference type="InterPro" id="IPR012394">
    <property type="entry name" value="Aldehyde_DH_NAD(P)"/>
</dbReference>
<dbReference type="InterPro" id="IPR050740">
    <property type="entry name" value="Aldehyde_DH_Superfamily"/>
</dbReference>
<comment type="similarity">
    <text evidence="1 3 6">Belongs to the aldehyde dehydrogenase family.</text>
</comment>
<dbReference type="InterPro" id="IPR016163">
    <property type="entry name" value="Ald_DH_C"/>
</dbReference>
<reference evidence="8 9" key="1">
    <citation type="submission" date="2024-01" db="EMBL/GenBank/DDBJ databases">
        <title>Complete Genome Sequence of Alkalicoccus halolimnae BZ-SZ-XJ29T, a Moderately Halophilic Bacterium Isolated from a Salt Lake.</title>
        <authorList>
            <person name="Zhao B."/>
        </authorList>
    </citation>
    <scope>NUCLEOTIDE SEQUENCE [LARGE SCALE GENOMIC DNA]</scope>
    <source>
        <strain evidence="8 9">BZ-SZ-XJ29</strain>
    </source>
</reference>